<reference evidence="1 2" key="1">
    <citation type="submission" date="2024-02" db="EMBL/GenBank/DDBJ databases">
        <title>Whole genome sequencing and characterization of Corynebacterium isolated from the ocular surface of dry eye disease sufferers.</title>
        <authorList>
            <person name="Naqvi M."/>
        </authorList>
    </citation>
    <scope>NUCLEOTIDE SEQUENCE [LARGE SCALE GENOMIC DNA]</scope>
    <source>
        <strain evidence="1 2">PCRF</strain>
    </source>
</reference>
<dbReference type="EMBL" id="JBAHVJ010000012">
    <property type="protein sequence ID" value="MEJ4100816.1"/>
    <property type="molecule type" value="Genomic_DNA"/>
</dbReference>
<name>A0ABU8P0L1_9CORY</name>
<comment type="caution">
    <text evidence="1">The sequence shown here is derived from an EMBL/GenBank/DDBJ whole genome shotgun (WGS) entry which is preliminary data.</text>
</comment>
<evidence type="ECO:0000313" key="1">
    <source>
        <dbReference type="EMBL" id="MEJ4100816.1"/>
    </source>
</evidence>
<protein>
    <submittedName>
        <fullName evidence="1">Uncharacterized protein</fullName>
    </submittedName>
</protein>
<evidence type="ECO:0000313" key="2">
    <source>
        <dbReference type="Proteomes" id="UP001359781"/>
    </source>
</evidence>
<proteinExistence type="predicted"/>
<dbReference type="Proteomes" id="UP001359781">
    <property type="component" value="Unassembled WGS sequence"/>
</dbReference>
<dbReference type="RefSeq" id="WP_337890976.1">
    <property type="nucleotide sequence ID" value="NZ_JBAHVI010000011.1"/>
</dbReference>
<organism evidence="1 2">
    <name type="scientific">Corynebacterium mastitidis</name>
    <dbReference type="NCBI Taxonomy" id="161890"/>
    <lineage>
        <taxon>Bacteria</taxon>
        <taxon>Bacillati</taxon>
        <taxon>Actinomycetota</taxon>
        <taxon>Actinomycetes</taxon>
        <taxon>Mycobacteriales</taxon>
        <taxon>Corynebacteriaceae</taxon>
        <taxon>Corynebacterium</taxon>
    </lineage>
</organism>
<gene>
    <name evidence="1" type="ORF">V5S96_10685</name>
</gene>
<keyword evidence="2" id="KW-1185">Reference proteome</keyword>
<sequence>MSAALWLCRVDGDVVIRLLQVVIAGVGLVIAQRGLRNTVRGLVQKAESDNRAEWWKRYTWAMEKIYDEREEVKATGWELLDCLSQSPLATDTEVEIINRLTMPGSGDTESEEG</sequence>
<accession>A0ABU8P0L1</accession>